<accession>A0A521DSA3</accession>
<keyword evidence="2" id="KW-1185">Reference proteome</keyword>
<evidence type="ECO:0000313" key="2">
    <source>
        <dbReference type="Proteomes" id="UP000316916"/>
    </source>
</evidence>
<dbReference type="EMBL" id="FXTC01000006">
    <property type="protein sequence ID" value="SMO74589.1"/>
    <property type="molecule type" value="Genomic_DNA"/>
</dbReference>
<sequence>MLERALHKVKKAKFMMLIFVVLINICCGNKSFDLSSVSLGDDAKKYDFENKDLFLKDAAKADIIQYYADENKGITYGNIPLDNTMGTRITVYKGKVGAVDTNAAEKYSLEFVEKIVKKHGNPTASITDKATVDAKLVKPIFEKLKKLSPEKVSWNPNEKNSFTYPTSFFWDDGKNYSILSITIEDDGKIKNKYISVTKEAYRNNAVFGLKYPTPPASPWYKYMN</sequence>
<evidence type="ECO:0000313" key="1">
    <source>
        <dbReference type="EMBL" id="SMO74589.1"/>
    </source>
</evidence>
<dbReference type="AlphaFoldDB" id="A0A521DSA3"/>
<dbReference type="Proteomes" id="UP000316916">
    <property type="component" value="Unassembled WGS sequence"/>
</dbReference>
<proteinExistence type="predicted"/>
<gene>
    <name evidence="1" type="ORF">SAMN06265171_10648</name>
</gene>
<organism evidence="1 2">
    <name type="scientific">Chryseobacterium rhizoplanae</name>
    <dbReference type="NCBI Taxonomy" id="1609531"/>
    <lineage>
        <taxon>Bacteria</taxon>
        <taxon>Pseudomonadati</taxon>
        <taxon>Bacteroidota</taxon>
        <taxon>Flavobacteriia</taxon>
        <taxon>Flavobacteriales</taxon>
        <taxon>Weeksellaceae</taxon>
        <taxon>Chryseobacterium group</taxon>
        <taxon>Chryseobacterium</taxon>
    </lineage>
</organism>
<name>A0A521DSA3_9FLAO</name>
<reference evidence="1 2" key="1">
    <citation type="submission" date="2017-05" db="EMBL/GenBank/DDBJ databases">
        <authorList>
            <person name="Varghese N."/>
            <person name="Submissions S."/>
        </authorList>
    </citation>
    <scope>NUCLEOTIDE SEQUENCE [LARGE SCALE GENOMIC DNA]</scope>
    <source>
        <strain evidence="1 2">DSM 29371</strain>
    </source>
</reference>
<dbReference type="RefSeq" id="WP_142718546.1">
    <property type="nucleotide sequence ID" value="NZ_FXTC01000006.1"/>
</dbReference>
<protein>
    <submittedName>
        <fullName evidence="1">Uncharacterized protein</fullName>
    </submittedName>
</protein>